<dbReference type="GO" id="GO:0006886">
    <property type="term" value="P:intracellular protein transport"/>
    <property type="evidence" value="ECO:0007669"/>
    <property type="project" value="InterPro"/>
</dbReference>
<dbReference type="GO" id="GO:0009306">
    <property type="term" value="P:protein secretion"/>
    <property type="evidence" value="ECO:0007669"/>
    <property type="project" value="InterPro"/>
</dbReference>
<protein>
    <submittedName>
        <fullName evidence="9">Preprotein translocase subunit SecE</fullName>
    </submittedName>
</protein>
<evidence type="ECO:0000256" key="4">
    <source>
        <dbReference type="ARBA" id="ARBA00022927"/>
    </source>
</evidence>
<dbReference type="Proteomes" id="UP000229371">
    <property type="component" value="Unassembled WGS sequence"/>
</dbReference>
<accession>A0A2M7RMH2</accession>
<evidence type="ECO:0000256" key="8">
    <source>
        <dbReference type="SAM" id="Phobius"/>
    </source>
</evidence>
<keyword evidence="5 8" id="KW-1133">Transmembrane helix</keyword>
<dbReference type="GO" id="GO:0006605">
    <property type="term" value="P:protein targeting"/>
    <property type="evidence" value="ECO:0007669"/>
    <property type="project" value="InterPro"/>
</dbReference>
<keyword evidence="3 8" id="KW-0812">Transmembrane</keyword>
<dbReference type="GO" id="GO:0016020">
    <property type="term" value="C:membrane"/>
    <property type="evidence" value="ECO:0007669"/>
    <property type="project" value="UniProtKB-SubCell"/>
</dbReference>
<feature type="transmembrane region" description="Helical" evidence="8">
    <location>
        <begin position="27"/>
        <end position="53"/>
    </location>
</feature>
<evidence type="ECO:0000313" key="10">
    <source>
        <dbReference type="Proteomes" id="UP000229371"/>
    </source>
</evidence>
<dbReference type="Pfam" id="PF00584">
    <property type="entry name" value="SecE"/>
    <property type="match status" value="1"/>
</dbReference>
<sequence length="61" mass="6921">MLEKIKTFLKEVGVQGKKIDWPRKKQAFNYTLIVIGISMGAALFLGALDFVFLKILGKFVF</sequence>
<evidence type="ECO:0000256" key="3">
    <source>
        <dbReference type="ARBA" id="ARBA00022692"/>
    </source>
</evidence>
<dbReference type="InterPro" id="IPR038379">
    <property type="entry name" value="SecE_sf"/>
</dbReference>
<evidence type="ECO:0000256" key="6">
    <source>
        <dbReference type="ARBA" id="ARBA00023010"/>
    </source>
</evidence>
<keyword evidence="4" id="KW-0653">Protein transport</keyword>
<evidence type="ECO:0000256" key="5">
    <source>
        <dbReference type="ARBA" id="ARBA00022989"/>
    </source>
</evidence>
<dbReference type="InterPro" id="IPR005807">
    <property type="entry name" value="SecE_bac"/>
</dbReference>
<gene>
    <name evidence="9" type="primary">secE</name>
    <name evidence="9" type="ORF">COY61_01880</name>
</gene>
<keyword evidence="6" id="KW-0811">Translocation</keyword>
<evidence type="ECO:0000256" key="1">
    <source>
        <dbReference type="ARBA" id="ARBA00004370"/>
    </source>
</evidence>
<reference evidence="10" key="1">
    <citation type="submission" date="2017-09" db="EMBL/GenBank/DDBJ databases">
        <title>Depth-based differentiation of microbial function through sediment-hosted aquifers and enrichment of novel symbionts in the deep terrestrial subsurface.</title>
        <authorList>
            <person name="Probst A.J."/>
            <person name="Ladd B."/>
            <person name="Jarett J.K."/>
            <person name="Geller-Mcgrath D.E."/>
            <person name="Sieber C.M.K."/>
            <person name="Emerson J.B."/>
            <person name="Anantharaman K."/>
            <person name="Thomas B.C."/>
            <person name="Malmstrom R."/>
            <person name="Stieglmeier M."/>
            <person name="Klingl A."/>
            <person name="Woyke T."/>
            <person name="Ryan C.M."/>
            <person name="Banfield J.F."/>
        </authorList>
    </citation>
    <scope>NUCLEOTIDE SEQUENCE [LARGE SCALE GENOMIC DNA]</scope>
</reference>
<proteinExistence type="predicted"/>
<dbReference type="AlphaFoldDB" id="A0A2M7RMH2"/>
<comment type="subcellular location">
    <subcellularLocation>
        <location evidence="1">Membrane</location>
    </subcellularLocation>
</comment>
<dbReference type="Gene3D" id="1.20.5.1030">
    <property type="entry name" value="Preprotein translocase secy subunit"/>
    <property type="match status" value="1"/>
</dbReference>
<evidence type="ECO:0000256" key="7">
    <source>
        <dbReference type="ARBA" id="ARBA00023136"/>
    </source>
</evidence>
<dbReference type="EMBL" id="PFMI01000050">
    <property type="protein sequence ID" value="PIZ00683.1"/>
    <property type="molecule type" value="Genomic_DNA"/>
</dbReference>
<dbReference type="NCBIfam" id="TIGR00964">
    <property type="entry name" value="secE_bact"/>
    <property type="match status" value="1"/>
</dbReference>
<evidence type="ECO:0000313" key="9">
    <source>
        <dbReference type="EMBL" id="PIZ00683.1"/>
    </source>
</evidence>
<comment type="caution">
    <text evidence="9">The sequence shown here is derived from an EMBL/GenBank/DDBJ whole genome shotgun (WGS) entry which is preliminary data.</text>
</comment>
<keyword evidence="7 8" id="KW-0472">Membrane</keyword>
<evidence type="ECO:0000256" key="2">
    <source>
        <dbReference type="ARBA" id="ARBA00022448"/>
    </source>
</evidence>
<organism evidence="9 10">
    <name type="scientific">bacterium (Candidatus Gribaldobacteria) CG_4_10_14_0_8_um_filter_33_9</name>
    <dbReference type="NCBI Taxonomy" id="2014266"/>
    <lineage>
        <taxon>Bacteria</taxon>
        <taxon>Candidatus Gribaldobacteria</taxon>
    </lineage>
</organism>
<dbReference type="InterPro" id="IPR001901">
    <property type="entry name" value="Translocase_SecE/Sec61-g"/>
</dbReference>
<keyword evidence="2" id="KW-0813">Transport</keyword>
<dbReference type="GO" id="GO:0008320">
    <property type="term" value="F:protein transmembrane transporter activity"/>
    <property type="evidence" value="ECO:0007669"/>
    <property type="project" value="InterPro"/>
</dbReference>
<name>A0A2M7RMH2_9BACT</name>